<organism evidence="1 2">
    <name type="scientific">Agaricus bisporus var. burnettii</name>
    <dbReference type="NCBI Taxonomy" id="192524"/>
    <lineage>
        <taxon>Eukaryota</taxon>
        <taxon>Fungi</taxon>
        <taxon>Dikarya</taxon>
        <taxon>Basidiomycota</taxon>
        <taxon>Agaricomycotina</taxon>
        <taxon>Agaricomycetes</taxon>
        <taxon>Agaricomycetidae</taxon>
        <taxon>Agaricales</taxon>
        <taxon>Agaricineae</taxon>
        <taxon>Agaricaceae</taxon>
        <taxon>Agaricus</taxon>
    </lineage>
</organism>
<gene>
    <name evidence="1" type="ORF">Agabi119p4_4979</name>
</gene>
<sequence length="86" mass="9439">MTFLTTFKRSGQSNDLQSRKSSDIGLLRELTSRILHTLTSSLSLACRKPSSSVLIVVVSRLLRFGRKIPASQLLGDAMRKSCGSDL</sequence>
<proteinExistence type="predicted"/>
<dbReference type="AlphaFoldDB" id="A0A8H7F4A1"/>
<dbReference type="EMBL" id="JABXXO010000006">
    <property type="protein sequence ID" value="KAF7776586.1"/>
    <property type="molecule type" value="Genomic_DNA"/>
</dbReference>
<protein>
    <submittedName>
        <fullName evidence="1">Uncharacterized protein</fullName>
    </submittedName>
</protein>
<comment type="caution">
    <text evidence="1">The sequence shown here is derived from an EMBL/GenBank/DDBJ whole genome shotgun (WGS) entry which is preliminary data.</text>
</comment>
<dbReference type="Proteomes" id="UP000629468">
    <property type="component" value="Unassembled WGS sequence"/>
</dbReference>
<accession>A0A8H7F4A1</accession>
<name>A0A8H7F4A1_AGABI</name>
<evidence type="ECO:0000313" key="1">
    <source>
        <dbReference type="EMBL" id="KAF7776586.1"/>
    </source>
</evidence>
<reference evidence="1 2" key="1">
    <citation type="journal article" name="Sci. Rep.">
        <title>Telomere-to-telomere assembled and centromere annotated genomes of the two main subspecies of the button mushroom Agaricus bisporus reveal especially polymorphic chromosome ends.</title>
        <authorList>
            <person name="Sonnenberg A.S.M."/>
            <person name="Sedaghat-Telgerd N."/>
            <person name="Lavrijssen B."/>
            <person name="Ohm R.A."/>
            <person name="Hendrickx P.M."/>
            <person name="Scholtmeijer K."/>
            <person name="Baars J.J.P."/>
            <person name="van Peer A."/>
        </authorList>
    </citation>
    <scope>NUCLEOTIDE SEQUENCE [LARGE SCALE GENOMIC DNA]</scope>
    <source>
        <strain evidence="1 2">H119_p4</strain>
    </source>
</reference>
<evidence type="ECO:0000313" key="2">
    <source>
        <dbReference type="Proteomes" id="UP000629468"/>
    </source>
</evidence>